<dbReference type="EMBL" id="RDQH01000336">
    <property type="protein sequence ID" value="RXH87930.1"/>
    <property type="molecule type" value="Genomic_DNA"/>
</dbReference>
<keyword evidence="4" id="KW-0813">Transport</keyword>
<evidence type="ECO:0000256" key="7">
    <source>
        <dbReference type="ARBA" id="ARBA00022982"/>
    </source>
</evidence>
<comment type="similarity">
    <text evidence="3">Belongs to the complex I NDUFA8 subunit family.</text>
</comment>
<keyword evidence="11" id="KW-1185">Reference proteome</keyword>
<evidence type="ECO:0000256" key="8">
    <source>
        <dbReference type="ARBA" id="ARBA00023128"/>
    </source>
</evidence>
<evidence type="ECO:0000256" key="3">
    <source>
        <dbReference type="ARBA" id="ARBA00010705"/>
    </source>
</evidence>
<keyword evidence="6" id="KW-0677">Repeat</keyword>
<evidence type="ECO:0000256" key="6">
    <source>
        <dbReference type="ARBA" id="ARBA00022737"/>
    </source>
</evidence>
<protein>
    <recommendedName>
        <fullName evidence="12">CHCH domain-containing protein</fullName>
    </recommendedName>
</protein>
<evidence type="ECO:0000313" key="11">
    <source>
        <dbReference type="Proteomes" id="UP000290289"/>
    </source>
</evidence>
<organism evidence="10 11">
    <name type="scientific">Malus domestica</name>
    <name type="common">Apple</name>
    <name type="synonym">Pyrus malus</name>
    <dbReference type="NCBI Taxonomy" id="3750"/>
    <lineage>
        <taxon>Eukaryota</taxon>
        <taxon>Viridiplantae</taxon>
        <taxon>Streptophyta</taxon>
        <taxon>Embryophyta</taxon>
        <taxon>Tracheophyta</taxon>
        <taxon>Spermatophyta</taxon>
        <taxon>Magnoliopsida</taxon>
        <taxon>eudicotyledons</taxon>
        <taxon>Gunneridae</taxon>
        <taxon>Pentapetalae</taxon>
        <taxon>rosids</taxon>
        <taxon>fabids</taxon>
        <taxon>Rosales</taxon>
        <taxon>Rosaceae</taxon>
        <taxon>Amygdaloideae</taxon>
        <taxon>Maleae</taxon>
        <taxon>Malus</taxon>
    </lineage>
</organism>
<keyword evidence="8" id="KW-0496">Mitochondrion</keyword>
<gene>
    <name evidence="10" type="ORF">DVH24_037575</name>
</gene>
<keyword evidence="5" id="KW-0679">Respiratory chain</keyword>
<dbReference type="STRING" id="3750.A0A498IXJ9"/>
<dbReference type="PANTHER" id="PTHR13344">
    <property type="entry name" value="NADH-UBIQUINONE OXIDOREDUCTASE"/>
    <property type="match status" value="1"/>
</dbReference>
<dbReference type="PANTHER" id="PTHR13344:SF0">
    <property type="entry name" value="NADH DEHYDROGENASE [UBIQUINONE] 1 ALPHA SUBCOMPLEX SUBUNIT 8"/>
    <property type="match status" value="1"/>
</dbReference>
<reference evidence="10 11" key="1">
    <citation type="submission" date="2018-10" db="EMBL/GenBank/DDBJ databases">
        <title>A high-quality apple genome assembly.</title>
        <authorList>
            <person name="Hu J."/>
        </authorList>
    </citation>
    <scope>NUCLEOTIDE SEQUENCE [LARGE SCALE GENOMIC DNA]</scope>
    <source>
        <strain evidence="11">cv. HFTH1</strain>
        <tissue evidence="10">Young leaf</tissue>
    </source>
</reference>
<evidence type="ECO:0000256" key="2">
    <source>
        <dbReference type="ARBA" id="ARBA00004173"/>
    </source>
</evidence>
<evidence type="ECO:0008006" key="12">
    <source>
        <dbReference type="Google" id="ProtNLM"/>
    </source>
</evidence>
<evidence type="ECO:0000256" key="4">
    <source>
        <dbReference type="ARBA" id="ARBA00022448"/>
    </source>
</evidence>
<dbReference type="Proteomes" id="UP000290289">
    <property type="component" value="Chromosome 10"/>
</dbReference>
<proteinExistence type="inferred from homology"/>
<accession>A0A498IXJ9</accession>
<comment type="function">
    <text evidence="1">Accessory subunit of the mitochondrial membrane respiratory chain NADH dehydrogenase (Complex I), that is believed not to be involved in catalysis. Complex I functions in the transfer of electrons from NADH to the respiratory chain. The immediate electron acceptor for the enzyme is believed to be ubiquinone.</text>
</comment>
<evidence type="ECO:0000313" key="10">
    <source>
        <dbReference type="EMBL" id="RXH87930.1"/>
    </source>
</evidence>
<dbReference type="GO" id="GO:0005739">
    <property type="term" value="C:mitochondrion"/>
    <property type="evidence" value="ECO:0007669"/>
    <property type="project" value="UniProtKB-SubCell"/>
</dbReference>
<keyword evidence="9" id="KW-1015">Disulfide bond</keyword>
<evidence type="ECO:0000256" key="5">
    <source>
        <dbReference type="ARBA" id="ARBA00022660"/>
    </source>
</evidence>
<comment type="subcellular location">
    <subcellularLocation>
        <location evidence="2">Mitochondrion</location>
    </subcellularLocation>
</comment>
<dbReference type="GO" id="GO:0006120">
    <property type="term" value="P:mitochondrial electron transport, NADH to ubiquinone"/>
    <property type="evidence" value="ECO:0007669"/>
    <property type="project" value="InterPro"/>
</dbReference>
<keyword evidence="7" id="KW-0249">Electron transport</keyword>
<evidence type="ECO:0000256" key="9">
    <source>
        <dbReference type="ARBA" id="ARBA00023157"/>
    </source>
</evidence>
<sequence>MASAVDPAGDPIPTSAVLTAAAKHIQYNCQAENVAFLKCKKKDPNPEKCLDKGRQVTRCVLSLQFDTLIAQMRSIRITEMRSMWLMGYRQFDTSIVQMSSIRITEMRSMWLMGYRQFDTSIAQMSSMRLMVLGTVPP</sequence>
<dbReference type="AlphaFoldDB" id="A0A498IXJ9"/>
<evidence type="ECO:0000256" key="1">
    <source>
        <dbReference type="ARBA" id="ARBA00003195"/>
    </source>
</evidence>
<dbReference type="PROSITE" id="PS51808">
    <property type="entry name" value="CHCH"/>
    <property type="match status" value="1"/>
</dbReference>
<name>A0A498IXJ9_MALDO</name>
<dbReference type="InterPro" id="IPR016680">
    <property type="entry name" value="NDUFA8"/>
</dbReference>
<comment type="caution">
    <text evidence="10">The sequence shown here is derived from an EMBL/GenBank/DDBJ whole genome shotgun (WGS) entry which is preliminary data.</text>
</comment>